<organism evidence="2 3">
    <name type="scientific">Macrosiphum euphorbiae</name>
    <name type="common">potato aphid</name>
    <dbReference type="NCBI Taxonomy" id="13131"/>
    <lineage>
        <taxon>Eukaryota</taxon>
        <taxon>Metazoa</taxon>
        <taxon>Ecdysozoa</taxon>
        <taxon>Arthropoda</taxon>
        <taxon>Hexapoda</taxon>
        <taxon>Insecta</taxon>
        <taxon>Pterygota</taxon>
        <taxon>Neoptera</taxon>
        <taxon>Paraneoptera</taxon>
        <taxon>Hemiptera</taxon>
        <taxon>Sternorrhyncha</taxon>
        <taxon>Aphidomorpha</taxon>
        <taxon>Aphidoidea</taxon>
        <taxon>Aphididae</taxon>
        <taxon>Macrosiphini</taxon>
        <taxon>Macrosiphum</taxon>
    </lineage>
</organism>
<evidence type="ECO:0008006" key="4">
    <source>
        <dbReference type="Google" id="ProtNLM"/>
    </source>
</evidence>
<evidence type="ECO:0000256" key="1">
    <source>
        <dbReference type="SAM" id="MobiDB-lite"/>
    </source>
</evidence>
<reference evidence="2 3" key="1">
    <citation type="submission" date="2023-01" db="EMBL/GenBank/DDBJ databases">
        <authorList>
            <person name="Whitehead M."/>
        </authorList>
    </citation>
    <scope>NUCLEOTIDE SEQUENCE [LARGE SCALE GENOMIC DNA]</scope>
</reference>
<gene>
    <name evidence="2" type="ORF">MEUPH1_LOCUS8621</name>
</gene>
<sequence>MATDQAADQLISYLTSACEACMPPRAPPPHGRRQANWWNQEIAALLDQYGRLRRSYHRAARRRESHEQLDVHRTAYTVKRKVLRQTIRSSQAKCWSDLCRSVDSGPWGLPYKVVTKRIGRRRPGIEARGMESEIDDYLFPNPPATDWALQQPQKTKPLKTSPWPNWPKAVKDFPPVRQPAPMVSPTKS</sequence>
<feature type="region of interest" description="Disordered" evidence="1">
    <location>
        <begin position="145"/>
        <end position="188"/>
    </location>
</feature>
<protein>
    <recommendedName>
        <fullName evidence="4">Reverse transcriptase</fullName>
    </recommendedName>
</protein>
<dbReference type="AlphaFoldDB" id="A0AAV0W975"/>
<evidence type="ECO:0000313" key="2">
    <source>
        <dbReference type="EMBL" id="CAI6352371.1"/>
    </source>
</evidence>
<comment type="caution">
    <text evidence="2">The sequence shown here is derived from an EMBL/GenBank/DDBJ whole genome shotgun (WGS) entry which is preliminary data.</text>
</comment>
<keyword evidence="3" id="KW-1185">Reference proteome</keyword>
<dbReference type="Proteomes" id="UP001160148">
    <property type="component" value="Unassembled WGS sequence"/>
</dbReference>
<evidence type="ECO:0000313" key="3">
    <source>
        <dbReference type="Proteomes" id="UP001160148"/>
    </source>
</evidence>
<proteinExistence type="predicted"/>
<name>A0AAV0W975_9HEMI</name>
<accession>A0AAV0W975</accession>
<dbReference type="EMBL" id="CARXXK010000001">
    <property type="protein sequence ID" value="CAI6352371.1"/>
    <property type="molecule type" value="Genomic_DNA"/>
</dbReference>